<dbReference type="NCBIfam" id="TIGR00879">
    <property type="entry name" value="SP"/>
    <property type="match status" value="1"/>
</dbReference>
<name>A0A914HMJ6_GLORO</name>
<comment type="similarity">
    <text evidence="2">Belongs to the major facilitator superfamily. Sugar transporter (TC 2.A.1.1) family.</text>
</comment>
<dbReference type="InterPro" id="IPR050814">
    <property type="entry name" value="Myo-inositol_Transporter"/>
</dbReference>
<feature type="domain" description="Major facilitator superfamily (MFS) profile" evidence="10">
    <location>
        <begin position="445"/>
        <end position="887"/>
    </location>
</feature>
<evidence type="ECO:0000313" key="11">
    <source>
        <dbReference type="Proteomes" id="UP000887572"/>
    </source>
</evidence>
<keyword evidence="4 9" id="KW-0812">Transmembrane</keyword>
<feature type="transmembrane region" description="Helical" evidence="9">
    <location>
        <begin position="796"/>
        <end position="820"/>
    </location>
</feature>
<feature type="transmembrane region" description="Helical" evidence="9">
    <location>
        <begin position="613"/>
        <end position="636"/>
    </location>
</feature>
<evidence type="ECO:0000256" key="2">
    <source>
        <dbReference type="ARBA" id="ARBA00010992"/>
    </source>
</evidence>
<dbReference type="WBParaSite" id="Gr19_v10_g2538.t1">
    <property type="protein sequence ID" value="Gr19_v10_g2538.t1"/>
    <property type="gene ID" value="Gr19_v10_g2538"/>
</dbReference>
<evidence type="ECO:0000256" key="4">
    <source>
        <dbReference type="ARBA" id="ARBA00022692"/>
    </source>
</evidence>
<feature type="transmembrane region" description="Helical" evidence="9">
    <location>
        <begin position="832"/>
        <end position="855"/>
    </location>
</feature>
<feature type="transmembrane region" description="Helical" evidence="9">
    <location>
        <begin position="524"/>
        <end position="548"/>
    </location>
</feature>
<feature type="transmembrane region" description="Helical" evidence="9">
    <location>
        <begin position="493"/>
        <end position="512"/>
    </location>
</feature>
<evidence type="ECO:0000256" key="8">
    <source>
        <dbReference type="SAM" id="MobiDB-lite"/>
    </source>
</evidence>
<dbReference type="PROSITE" id="PS50850">
    <property type="entry name" value="MFS"/>
    <property type="match status" value="1"/>
</dbReference>
<proteinExistence type="inferred from homology"/>
<dbReference type="Pfam" id="PF00083">
    <property type="entry name" value="Sugar_tr"/>
    <property type="match status" value="1"/>
</dbReference>
<sequence>MGIRTDCSANAAADIAFSAENGKREADALRMLAFFGVCLSTVSMMISVVTVPLAYQHFQQMGTHMQNELDFCQARAGNIWREVTRTQAYSHASGGVRHARQAETELLQLPRLPPLELTAAFLRQPLAQNRLVRVVPADSQSRVLQDHPDLRAQMDNRGKPEDQEILERMRLFRNSRHITLRHAKNVNSPRMDSLDPQGRRDRQGMQANPARPDMEDSPDRKGLRVLQAPRDSPGNLVGLETRAPLAAWKRITHQNKVHRAHPDLTESLERMETLAPLDNPEDQEMRDRPETQDLRDHRDNREAQDKQGHRATKAKAALVTIVLRREQHRGTDYEYGNDGYGGYCTASLIITKSSPTLPTPDTDFSVLERHCNGTKQLCQMEVPISSACDKPTPTENAVPVQLHPGKSLAHKVSAEGQSVTSLSATSPTAIDSFSSAPITSYLHLVSWGCSLGGFLFGYASSSINDSSKIPLIHFSCFLLPFIIREMNLSPAEVGIVTSCFMVGAGIAGFVGGKLADRIGRKRTLVLFDALFIAFSVCTSLAPTLAFLIVARLLYGFSCGGITISAPVLLAEMATLEFRSQSVSMSLLFIVFGEMCVFIVGAVLGNIWFDTPSIWRWINVAVVVPAVVLLFCHALLVPESPRWLAQNGQPKKAFDTLRRMRKTSLQTHKEFREIQNVIGANSEKDANFFDILTVSWVRSIMLVGIGIAFTQQCYGVIIGMMFGTKMLEEGGLDTKTALLGNVVIGVVSFLASWGGLLLVSRVGRRRLLMAGQMGAIGMDILITLCFTFLPYGPARGWLTLALLLIFLTFAQGCISTVTWLLTAEIFPLHLRGICSGIGMSIAWTTACTIAFLFPIGTNSIGMAANFACLAVVGLIFLIFVWRFLPETRNKTLEVLEQQFQVGDWTALKRVGQGQKRAWRKAANDAAAMEGDDNGNERF</sequence>
<feature type="transmembrane region" description="Helical" evidence="9">
    <location>
        <begin position="32"/>
        <end position="55"/>
    </location>
</feature>
<feature type="transmembrane region" description="Helical" evidence="9">
    <location>
        <begin position="741"/>
        <end position="759"/>
    </location>
</feature>
<evidence type="ECO:0000256" key="3">
    <source>
        <dbReference type="ARBA" id="ARBA00022448"/>
    </source>
</evidence>
<keyword evidence="3" id="KW-0813">Transport</keyword>
<organism evidence="11 12">
    <name type="scientific">Globodera rostochiensis</name>
    <name type="common">Golden nematode worm</name>
    <name type="synonym">Heterodera rostochiensis</name>
    <dbReference type="NCBI Taxonomy" id="31243"/>
    <lineage>
        <taxon>Eukaryota</taxon>
        <taxon>Metazoa</taxon>
        <taxon>Ecdysozoa</taxon>
        <taxon>Nematoda</taxon>
        <taxon>Chromadorea</taxon>
        <taxon>Rhabditida</taxon>
        <taxon>Tylenchina</taxon>
        <taxon>Tylenchomorpha</taxon>
        <taxon>Tylenchoidea</taxon>
        <taxon>Heteroderidae</taxon>
        <taxon>Heteroderinae</taxon>
        <taxon>Globodera</taxon>
    </lineage>
</organism>
<keyword evidence="6 9" id="KW-1133">Transmembrane helix</keyword>
<dbReference type="Gene3D" id="1.20.1250.20">
    <property type="entry name" value="MFS general substrate transporter like domains"/>
    <property type="match status" value="1"/>
</dbReference>
<evidence type="ECO:0000256" key="9">
    <source>
        <dbReference type="SAM" id="Phobius"/>
    </source>
</evidence>
<reference evidence="12" key="1">
    <citation type="submission" date="2022-11" db="UniProtKB">
        <authorList>
            <consortium name="WormBaseParasite"/>
        </authorList>
    </citation>
    <scope>IDENTIFICATION</scope>
</reference>
<dbReference type="InterPro" id="IPR020846">
    <property type="entry name" value="MFS_dom"/>
</dbReference>
<accession>A0A914HMJ6</accession>
<feature type="transmembrane region" description="Helical" evidence="9">
    <location>
        <begin position="554"/>
        <end position="574"/>
    </location>
</feature>
<dbReference type="PANTHER" id="PTHR48020:SF12">
    <property type="entry name" value="PROTON MYO-INOSITOL COTRANSPORTER"/>
    <property type="match status" value="1"/>
</dbReference>
<evidence type="ECO:0000256" key="5">
    <source>
        <dbReference type="ARBA" id="ARBA00022737"/>
    </source>
</evidence>
<dbReference type="InterPro" id="IPR005829">
    <property type="entry name" value="Sugar_transporter_CS"/>
</dbReference>
<evidence type="ECO:0000256" key="7">
    <source>
        <dbReference type="ARBA" id="ARBA00023136"/>
    </source>
</evidence>
<dbReference type="Pfam" id="PF01484">
    <property type="entry name" value="Col_cuticle_N"/>
    <property type="match status" value="1"/>
</dbReference>
<protein>
    <submittedName>
        <fullName evidence="12">Major facilitator superfamily (MFS) profile domain-containing protein</fullName>
    </submittedName>
</protein>
<feature type="transmembrane region" description="Helical" evidence="9">
    <location>
        <begin position="861"/>
        <end position="883"/>
    </location>
</feature>
<dbReference type="InterPro" id="IPR003663">
    <property type="entry name" value="Sugar/inositol_transpt"/>
</dbReference>
<feature type="region of interest" description="Disordered" evidence="8">
    <location>
        <begin position="275"/>
        <end position="313"/>
    </location>
</feature>
<evidence type="ECO:0000259" key="10">
    <source>
        <dbReference type="PROSITE" id="PS50850"/>
    </source>
</evidence>
<feature type="transmembrane region" description="Helical" evidence="9">
    <location>
        <begin position="699"/>
        <end position="721"/>
    </location>
</feature>
<dbReference type="SMART" id="SM01088">
    <property type="entry name" value="Col_cuticle_N"/>
    <property type="match status" value="1"/>
</dbReference>
<dbReference type="SUPFAM" id="SSF103473">
    <property type="entry name" value="MFS general substrate transporter"/>
    <property type="match status" value="1"/>
</dbReference>
<feature type="region of interest" description="Disordered" evidence="8">
    <location>
        <begin position="180"/>
        <end position="220"/>
    </location>
</feature>
<keyword evidence="11" id="KW-1185">Reference proteome</keyword>
<dbReference type="PRINTS" id="PR00171">
    <property type="entry name" value="SUGRTRNSPORT"/>
</dbReference>
<comment type="subcellular location">
    <subcellularLocation>
        <location evidence="1">Membrane</location>
        <topology evidence="1">Multi-pass membrane protein</topology>
    </subcellularLocation>
</comment>
<dbReference type="PANTHER" id="PTHR48020">
    <property type="entry name" value="PROTON MYO-INOSITOL COTRANSPORTER"/>
    <property type="match status" value="1"/>
</dbReference>
<dbReference type="AlphaFoldDB" id="A0A914HMJ6"/>
<dbReference type="PROSITE" id="PS00217">
    <property type="entry name" value="SUGAR_TRANSPORT_2"/>
    <property type="match status" value="1"/>
</dbReference>
<dbReference type="GO" id="GO:0022857">
    <property type="term" value="F:transmembrane transporter activity"/>
    <property type="evidence" value="ECO:0007669"/>
    <property type="project" value="InterPro"/>
</dbReference>
<keyword evidence="7 9" id="KW-0472">Membrane</keyword>
<feature type="compositionally biased region" description="Basic and acidic residues" evidence="8">
    <location>
        <begin position="283"/>
        <end position="308"/>
    </location>
</feature>
<dbReference type="InterPro" id="IPR036259">
    <property type="entry name" value="MFS_trans_sf"/>
</dbReference>
<dbReference type="GO" id="GO:0016020">
    <property type="term" value="C:membrane"/>
    <property type="evidence" value="ECO:0007669"/>
    <property type="project" value="UniProtKB-SubCell"/>
</dbReference>
<feature type="transmembrane region" description="Helical" evidence="9">
    <location>
        <begin position="586"/>
        <end position="607"/>
    </location>
</feature>
<dbReference type="GO" id="GO:0042302">
    <property type="term" value="F:structural constituent of cuticle"/>
    <property type="evidence" value="ECO:0007669"/>
    <property type="project" value="InterPro"/>
</dbReference>
<evidence type="ECO:0000256" key="6">
    <source>
        <dbReference type="ARBA" id="ARBA00022989"/>
    </source>
</evidence>
<dbReference type="InterPro" id="IPR005828">
    <property type="entry name" value="MFS_sugar_transport-like"/>
</dbReference>
<keyword evidence="5" id="KW-0677">Repeat</keyword>
<dbReference type="Proteomes" id="UP000887572">
    <property type="component" value="Unplaced"/>
</dbReference>
<feature type="transmembrane region" description="Helical" evidence="9">
    <location>
        <begin position="766"/>
        <end position="790"/>
    </location>
</feature>
<evidence type="ECO:0000313" key="12">
    <source>
        <dbReference type="WBParaSite" id="Gr19_v10_g2538.t1"/>
    </source>
</evidence>
<evidence type="ECO:0000256" key="1">
    <source>
        <dbReference type="ARBA" id="ARBA00004141"/>
    </source>
</evidence>
<dbReference type="InterPro" id="IPR002486">
    <property type="entry name" value="Col_cuticle_N"/>
</dbReference>